<sequence length="195" mass="21948">MLASAESNSLVKPYHAICLDCASHHGLNGPGSGPYTCPVCRQPLSDPEVCKQFLRPSEEWKSVALCGLSPTAVMECAGRALSFWSYQMTNQILCQQQANKSLQLHCAKIEQEVDSIWSQGNTRISALTAKIKDMELEEQGLRRKCEDLRLSVAEKNKKLAQSQELYNKLKRRLSKPQSQYLPSQRRGMTPEYTTQ</sequence>
<reference evidence="2" key="2">
    <citation type="submission" date="2023-06" db="EMBL/GenBank/DDBJ databases">
        <authorList>
            <consortium name="Lawrence Berkeley National Laboratory"/>
            <person name="Haridas S."/>
            <person name="Hensen N."/>
            <person name="Bonometti L."/>
            <person name="Westerberg I."/>
            <person name="Brannstrom I.O."/>
            <person name="Guillou S."/>
            <person name="Cros-Aarteil S."/>
            <person name="Calhoun S."/>
            <person name="Kuo A."/>
            <person name="Mondo S."/>
            <person name="Pangilinan J."/>
            <person name="Riley R."/>
            <person name="Labutti K."/>
            <person name="Andreopoulos B."/>
            <person name="Lipzen A."/>
            <person name="Chen C."/>
            <person name="Yanf M."/>
            <person name="Daum C."/>
            <person name="Ng V."/>
            <person name="Clum A."/>
            <person name="Steindorff A."/>
            <person name="Ohm R."/>
            <person name="Martin F."/>
            <person name="Silar P."/>
            <person name="Natvig D."/>
            <person name="Lalanne C."/>
            <person name="Gautier V."/>
            <person name="Ament-Velasquez S.L."/>
            <person name="Kruys A."/>
            <person name="Hutchinson M.I."/>
            <person name="Powell A.J."/>
            <person name="Barry K."/>
            <person name="Miller A.N."/>
            <person name="Grigoriev I.V."/>
            <person name="Debuchy R."/>
            <person name="Gladieux P."/>
            <person name="Thoren M.H."/>
            <person name="Johannesson H."/>
        </authorList>
    </citation>
    <scope>NUCLEOTIDE SEQUENCE</scope>
    <source>
        <strain evidence="2">CBS 314.62</strain>
    </source>
</reference>
<accession>A0AAE0X9B1</accession>
<gene>
    <name evidence="2" type="ORF">B0T22DRAFT_535637</name>
</gene>
<evidence type="ECO:0000313" key="3">
    <source>
        <dbReference type="Proteomes" id="UP001270362"/>
    </source>
</evidence>
<reference evidence="2" key="1">
    <citation type="journal article" date="2023" name="Mol. Phylogenet. Evol.">
        <title>Genome-scale phylogeny and comparative genomics of the fungal order Sordariales.</title>
        <authorList>
            <person name="Hensen N."/>
            <person name="Bonometti L."/>
            <person name="Westerberg I."/>
            <person name="Brannstrom I.O."/>
            <person name="Guillou S."/>
            <person name="Cros-Aarteil S."/>
            <person name="Calhoun S."/>
            <person name="Haridas S."/>
            <person name="Kuo A."/>
            <person name="Mondo S."/>
            <person name="Pangilinan J."/>
            <person name="Riley R."/>
            <person name="LaButti K."/>
            <person name="Andreopoulos B."/>
            <person name="Lipzen A."/>
            <person name="Chen C."/>
            <person name="Yan M."/>
            <person name="Daum C."/>
            <person name="Ng V."/>
            <person name="Clum A."/>
            <person name="Steindorff A."/>
            <person name="Ohm R.A."/>
            <person name="Martin F."/>
            <person name="Silar P."/>
            <person name="Natvig D.O."/>
            <person name="Lalanne C."/>
            <person name="Gautier V."/>
            <person name="Ament-Velasquez S.L."/>
            <person name="Kruys A."/>
            <person name="Hutchinson M.I."/>
            <person name="Powell A.J."/>
            <person name="Barry K."/>
            <person name="Miller A.N."/>
            <person name="Grigoriev I.V."/>
            <person name="Debuchy R."/>
            <person name="Gladieux P."/>
            <person name="Hiltunen Thoren M."/>
            <person name="Johannesson H."/>
        </authorList>
    </citation>
    <scope>NUCLEOTIDE SEQUENCE</scope>
    <source>
        <strain evidence="2">CBS 314.62</strain>
    </source>
</reference>
<evidence type="ECO:0000256" key="1">
    <source>
        <dbReference type="SAM" id="MobiDB-lite"/>
    </source>
</evidence>
<dbReference type="GO" id="GO:0007131">
    <property type="term" value="P:reciprocal meiotic recombination"/>
    <property type="evidence" value="ECO:0007669"/>
    <property type="project" value="InterPro"/>
</dbReference>
<evidence type="ECO:0008006" key="4">
    <source>
        <dbReference type="Google" id="ProtNLM"/>
    </source>
</evidence>
<dbReference type="Proteomes" id="UP001270362">
    <property type="component" value="Unassembled WGS sequence"/>
</dbReference>
<comment type="caution">
    <text evidence="2">The sequence shown here is derived from an EMBL/GenBank/DDBJ whole genome shotgun (WGS) entry which is preliminary data.</text>
</comment>
<dbReference type="PANTHER" id="PTHR14305">
    <property type="entry name" value="E3 UBIQUITIN-PROTEIN LIGASE CCNB1IP1"/>
    <property type="match status" value="1"/>
</dbReference>
<proteinExistence type="predicted"/>
<dbReference type="GO" id="GO:0000795">
    <property type="term" value="C:synaptonemal complex"/>
    <property type="evidence" value="ECO:0007669"/>
    <property type="project" value="InterPro"/>
</dbReference>
<name>A0AAE0X9B1_9PEZI</name>
<protein>
    <recommendedName>
        <fullName evidence="4">RING-type domain-containing protein</fullName>
    </recommendedName>
</protein>
<organism evidence="2 3">
    <name type="scientific">Podospora appendiculata</name>
    <dbReference type="NCBI Taxonomy" id="314037"/>
    <lineage>
        <taxon>Eukaryota</taxon>
        <taxon>Fungi</taxon>
        <taxon>Dikarya</taxon>
        <taxon>Ascomycota</taxon>
        <taxon>Pezizomycotina</taxon>
        <taxon>Sordariomycetes</taxon>
        <taxon>Sordariomycetidae</taxon>
        <taxon>Sordariales</taxon>
        <taxon>Podosporaceae</taxon>
        <taxon>Podospora</taxon>
    </lineage>
</organism>
<dbReference type="PANTHER" id="PTHR14305:SF0">
    <property type="entry name" value="E3 UBIQUITIN-PROTEIN LIGASE CCNB1IP1"/>
    <property type="match status" value="1"/>
</dbReference>
<keyword evidence="3" id="KW-1185">Reference proteome</keyword>
<dbReference type="AlphaFoldDB" id="A0AAE0X9B1"/>
<dbReference type="GO" id="GO:0061630">
    <property type="term" value="F:ubiquitin protein ligase activity"/>
    <property type="evidence" value="ECO:0007669"/>
    <property type="project" value="InterPro"/>
</dbReference>
<evidence type="ECO:0000313" key="2">
    <source>
        <dbReference type="EMBL" id="KAK3688453.1"/>
    </source>
</evidence>
<dbReference type="EMBL" id="JAULSO010000002">
    <property type="protein sequence ID" value="KAK3688453.1"/>
    <property type="molecule type" value="Genomic_DNA"/>
</dbReference>
<dbReference type="InterPro" id="IPR042448">
    <property type="entry name" value="CCNB1IP1"/>
</dbReference>
<feature type="region of interest" description="Disordered" evidence="1">
    <location>
        <begin position="171"/>
        <end position="195"/>
    </location>
</feature>